<comment type="caution">
    <text evidence="1">The sequence shown here is derived from an EMBL/GenBank/DDBJ whole genome shotgun (WGS) entry which is preliminary data.</text>
</comment>
<dbReference type="Proteomes" id="UP000037510">
    <property type="component" value="Unassembled WGS sequence"/>
</dbReference>
<evidence type="ECO:0000313" key="1">
    <source>
        <dbReference type="EMBL" id="KOB77700.1"/>
    </source>
</evidence>
<protein>
    <submittedName>
        <fullName evidence="1">Uncharacterized protein</fullName>
    </submittedName>
</protein>
<reference evidence="1 2" key="1">
    <citation type="journal article" date="2015" name="Genome Biol. Evol.">
        <title>The genome of winter moth (Operophtera brumata) provides a genomic perspective on sexual dimorphism and phenology.</title>
        <authorList>
            <person name="Derks M.F."/>
            <person name="Smit S."/>
            <person name="Salis L."/>
            <person name="Schijlen E."/>
            <person name="Bossers A."/>
            <person name="Mateman C."/>
            <person name="Pijl A.S."/>
            <person name="de Ridder D."/>
            <person name="Groenen M.A."/>
            <person name="Visser M.E."/>
            <person name="Megens H.J."/>
        </authorList>
    </citation>
    <scope>NUCLEOTIDE SEQUENCE [LARGE SCALE GENOMIC DNA]</scope>
    <source>
        <strain evidence="1">WM2013NL</strain>
        <tissue evidence="1">Head and thorax</tissue>
    </source>
</reference>
<proteinExistence type="predicted"/>
<gene>
    <name evidence="1" type="ORF">OBRU01_03659</name>
</gene>
<name>A0A0L7LQJ4_OPEBR</name>
<dbReference type="EMBL" id="JTDY01000324">
    <property type="protein sequence ID" value="KOB77700.1"/>
    <property type="molecule type" value="Genomic_DNA"/>
</dbReference>
<sequence>MVTYPEREILNINSKFLSRDGDLELTDGVKLVSVPISNSIDDEGRSFGDHSVLSRMAKFLEGHELQVSVQEVD</sequence>
<evidence type="ECO:0000313" key="2">
    <source>
        <dbReference type="Proteomes" id="UP000037510"/>
    </source>
</evidence>
<organism evidence="1 2">
    <name type="scientific">Operophtera brumata</name>
    <name type="common">Winter moth</name>
    <name type="synonym">Phalaena brumata</name>
    <dbReference type="NCBI Taxonomy" id="104452"/>
    <lineage>
        <taxon>Eukaryota</taxon>
        <taxon>Metazoa</taxon>
        <taxon>Ecdysozoa</taxon>
        <taxon>Arthropoda</taxon>
        <taxon>Hexapoda</taxon>
        <taxon>Insecta</taxon>
        <taxon>Pterygota</taxon>
        <taxon>Neoptera</taxon>
        <taxon>Endopterygota</taxon>
        <taxon>Lepidoptera</taxon>
        <taxon>Glossata</taxon>
        <taxon>Ditrysia</taxon>
        <taxon>Geometroidea</taxon>
        <taxon>Geometridae</taxon>
        <taxon>Larentiinae</taxon>
        <taxon>Operophtera</taxon>
    </lineage>
</organism>
<dbReference type="AlphaFoldDB" id="A0A0L7LQJ4"/>
<keyword evidence="2" id="KW-1185">Reference proteome</keyword>
<accession>A0A0L7LQJ4</accession>